<dbReference type="AlphaFoldDB" id="A0A0B9G9E1"/>
<keyword evidence="1" id="KW-0547">Nucleotide-binding</keyword>
<dbReference type="RefSeq" id="WP_039467406.1">
    <property type="nucleotide sequence ID" value="NZ_JWLZ01000198.1"/>
</dbReference>
<evidence type="ECO:0000256" key="1">
    <source>
        <dbReference type="ARBA" id="ARBA00022741"/>
    </source>
</evidence>
<evidence type="ECO:0000313" key="3">
    <source>
        <dbReference type="EMBL" id="KHT61540.1"/>
    </source>
</evidence>
<sequence>MTENAMYDQASGLRRMTQLTSTKVITVTGGKGGVGKTNVTLNMAISMARQGKRVMVLDADLGLANVDVMLGLRAGRNLSHVLAGMCELKDIIVEGPYGVKIVPAASGTQNMAELTTAQHMGLIRAFSTLEEDIDVLLVDTAAGISDMVLSFSRAAQDVVVVVCDEPTSITDAYALIKILSREYDVQRFKIVANMVRSYREGRELFIKLTRVTERFLEANLELVACIPLDDRVRQSVKRQKLVVEAFPRSPAALALGALANKAAMWPVPQSPGGHLEFFVERLLVNNRRPREVPVSE</sequence>
<dbReference type="InterPro" id="IPR027417">
    <property type="entry name" value="P-loop_NTPase"/>
</dbReference>
<dbReference type="EMBL" id="JWLZ01000198">
    <property type="protein sequence ID" value="KHT61540.1"/>
    <property type="molecule type" value="Genomic_DNA"/>
</dbReference>
<dbReference type="FunFam" id="3.40.50.300:FF:000158">
    <property type="entry name" value="Site-determining protein"/>
    <property type="match status" value="1"/>
</dbReference>
<evidence type="ECO:0000256" key="2">
    <source>
        <dbReference type="ARBA" id="ARBA00022840"/>
    </source>
</evidence>
<dbReference type="GO" id="GO:0005524">
    <property type="term" value="F:ATP binding"/>
    <property type="evidence" value="ECO:0007669"/>
    <property type="project" value="UniProtKB-KW"/>
</dbReference>
<dbReference type="GO" id="GO:0016887">
    <property type="term" value="F:ATP hydrolysis activity"/>
    <property type="evidence" value="ECO:0007669"/>
    <property type="project" value="TreeGrafter"/>
</dbReference>
<dbReference type="InterPro" id="IPR050625">
    <property type="entry name" value="ParA/MinD_ATPase"/>
</dbReference>
<dbReference type="GO" id="GO:0009898">
    <property type="term" value="C:cytoplasmic side of plasma membrane"/>
    <property type="evidence" value="ECO:0007669"/>
    <property type="project" value="TreeGrafter"/>
</dbReference>
<dbReference type="PANTHER" id="PTHR43384">
    <property type="entry name" value="SEPTUM SITE-DETERMINING PROTEIN MIND HOMOLOG, CHLOROPLASTIC-RELATED"/>
    <property type="match status" value="1"/>
</dbReference>
<organism evidence="3 4">
    <name type="scientific">Photobacterium gaetbulicola</name>
    <dbReference type="NCBI Taxonomy" id="1295392"/>
    <lineage>
        <taxon>Bacteria</taxon>
        <taxon>Pseudomonadati</taxon>
        <taxon>Pseudomonadota</taxon>
        <taxon>Gammaproteobacteria</taxon>
        <taxon>Vibrionales</taxon>
        <taxon>Vibrionaceae</taxon>
        <taxon>Photobacterium</taxon>
    </lineage>
</organism>
<dbReference type="Gene3D" id="3.40.50.300">
    <property type="entry name" value="P-loop containing nucleotide triphosphate hydrolases"/>
    <property type="match status" value="1"/>
</dbReference>
<dbReference type="PANTHER" id="PTHR43384:SF4">
    <property type="entry name" value="CELLULOSE BIOSYNTHESIS PROTEIN BCSQ-RELATED"/>
    <property type="match status" value="1"/>
</dbReference>
<proteinExistence type="predicted"/>
<gene>
    <name evidence="3" type="ORF">RJ45_21715</name>
</gene>
<name>A0A0B9G9E1_9GAMM</name>
<evidence type="ECO:0000313" key="4">
    <source>
        <dbReference type="Proteomes" id="UP000031278"/>
    </source>
</evidence>
<protein>
    <submittedName>
        <fullName evidence="3">Cobyrinic acid a,c-diamide synthase</fullName>
    </submittedName>
</protein>
<dbReference type="InterPro" id="IPR025501">
    <property type="entry name" value="MinD_FleN"/>
</dbReference>
<keyword evidence="2" id="KW-0067">ATP-binding</keyword>
<comment type="caution">
    <text evidence="3">The sequence shown here is derived from an EMBL/GenBank/DDBJ whole genome shotgun (WGS) entry which is preliminary data.</text>
</comment>
<dbReference type="PIRSF" id="PIRSF003092">
    <property type="entry name" value="MinD"/>
    <property type="match status" value="1"/>
</dbReference>
<dbReference type="Proteomes" id="UP000031278">
    <property type="component" value="Unassembled WGS sequence"/>
</dbReference>
<dbReference type="Pfam" id="PF10609">
    <property type="entry name" value="ParA"/>
    <property type="match status" value="1"/>
</dbReference>
<accession>A0A0B9G9E1</accession>
<dbReference type="GO" id="GO:0051782">
    <property type="term" value="P:negative regulation of cell division"/>
    <property type="evidence" value="ECO:0007669"/>
    <property type="project" value="TreeGrafter"/>
</dbReference>
<reference evidence="3 4" key="1">
    <citation type="submission" date="2014-12" db="EMBL/GenBank/DDBJ databases">
        <title>Genome sequencing of Photobacterium gaetbulicola AD005a.</title>
        <authorList>
            <person name="Adrian T.G.S."/>
            <person name="Chan K.G."/>
        </authorList>
    </citation>
    <scope>NUCLEOTIDE SEQUENCE [LARGE SCALE GENOMIC DNA]</scope>
    <source>
        <strain evidence="3 4">AD005a</strain>
    </source>
</reference>
<dbReference type="InterPro" id="IPR033756">
    <property type="entry name" value="YlxH/NBP35"/>
</dbReference>
<dbReference type="SUPFAM" id="SSF52540">
    <property type="entry name" value="P-loop containing nucleoside triphosphate hydrolases"/>
    <property type="match status" value="1"/>
</dbReference>
<dbReference type="GO" id="GO:0005829">
    <property type="term" value="C:cytosol"/>
    <property type="evidence" value="ECO:0007669"/>
    <property type="project" value="TreeGrafter"/>
</dbReference>
<dbReference type="CDD" id="cd02038">
    <property type="entry name" value="FlhG-like"/>
    <property type="match status" value="1"/>
</dbReference>
<dbReference type="InterPro" id="IPR033875">
    <property type="entry name" value="FlhG"/>
</dbReference>